<gene>
    <name evidence="2" type="ORF">ACFFIA_32230</name>
</gene>
<feature type="region of interest" description="Disordered" evidence="1">
    <location>
        <begin position="1"/>
        <end position="52"/>
    </location>
</feature>
<evidence type="ECO:0000313" key="3">
    <source>
        <dbReference type="Proteomes" id="UP001589867"/>
    </source>
</evidence>
<dbReference type="RefSeq" id="WP_377258183.1">
    <property type="nucleotide sequence ID" value="NZ_JBHLUH010000069.1"/>
</dbReference>
<protein>
    <submittedName>
        <fullName evidence="2">Uncharacterized protein</fullName>
    </submittedName>
</protein>
<dbReference type="Proteomes" id="UP001589867">
    <property type="component" value="Unassembled WGS sequence"/>
</dbReference>
<evidence type="ECO:0000256" key="1">
    <source>
        <dbReference type="SAM" id="MobiDB-lite"/>
    </source>
</evidence>
<reference evidence="2 3" key="1">
    <citation type="submission" date="2024-09" db="EMBL/GenBank/DDBJ databases">
        <authorList>
            <person name="Sun Q."/>
            <person name="Mori K."/>
        </authorList>
    </citation>
    <scope>NUCLEOTIDE SEQUENCE [LARGE SCALE GENOMIC DNA]</scope>
    <source>
        <strain evidence="2 3">TBRC 3947</strain>
    </source>
</reference>
<sequence>NSRNANHAPANDHDQALLGDRAPTGEATPTGEPAPDNPHASTPGHPDARGTLPMARYLLDLATEDEVQALAAQAPPMTEDQRARLSRLLRLNRRRRIDPAA</sequence>
<name>A0ABV6MC73_9ACTN</name>
<proteinExistence type="predicted"/>
<feature type="non-terminal residue" evidence="2">
    <location>
        <position position="1"/>
    </location>
</feature>
<organism evidence="2 3">
    <name type="scientific">Phytohabitans kaempferiae</name>
    <dbReference type="NCBI Taxonomy" id="1620943"/>
    <lineage>
        <taxon>Bacteria</taxon>
        <taxon>Bacillati</taxon>
        <taxon>Actinomycetota</taxon>
        <taxon>Actinomycetes</taxon>
        <taxon>Micromonosporales</taxon>
        <taxon>Micromonosporaceae</taxon>
    </lineage>
</organism>
<comment type="caution">
    <text evidence="2">The sequence shown here is derived from an EMBL/GenBank/DDBJ whole genome shotgun (WGS) entry which is preliminary data.</text>
</comment>
<dbReference type="EMBL" id="JBHLUH010000069">
    <property type="protein sequence ID" value="MFC0532326.1"/>
    <property type="molecule type" value="Genomic_DNA"/>
</dbReference>
<keyword evidence="3" id="KW-1185">Reference proteome</keyword>
<evidence type="ECO:0000313" key="2">
    <source>
        <dbReference type="EMBL" id="MFC0532326.1"/>
    </source>
</evidence>
<accession>A0ABV6MC73</accession>